<dbReference type="AlphaFoldDB" id="A0A0B2QJ15"/>
<evidence type="ECO:0000256" key="1">
    <source>
        <dbReference type="SAM" id="MobiDB-lite"/>
    </source>
</evidence>
<feature type="compositionally biased region" description="Basic and acidic residues" evidence="1">
    <location>
        <begin position="1"/>
        <end position="10"/>
    </location>
</feature>
<reference evidence="2" key="1">
    <citation type="submission" date="2014-07" db="EMBL/GenBank/DDBJ databases">
        <title>Identification of a novel salt tolerance gene in wild soybean by whole-genome sequencing.</title>
        <authorList>
            <person name="Lam H.-M."/>
            <person name="Qi X."/>
            <person name="Li M.-W."/>
            <person name="Liu X."/>
            <person name="Xie M."/>
            <person name="Ni M."/>
            <person name="Xu X."/>
        </authorList>
    </citation>
    <scope>NUCLEOTIDE SEQUENCE [LARGE SCALE GENOMIC DNA]</scope>
    <source>
        <tissue evidence="2">Root</tissue>
    </source>
</reference>
<gene>
    <name evidence="2" type="ORF">glysoja_033535</name>
</gene>
<name>A0A0B2QJ15_GLYSO</name>
<proteinExistence type="predicted"/>
<evidence type="ECO:0000313" key="2">
    <source>
        <dbReference type="EMBL" id="KHN19903.1"/>
    </source>
</evidence>
<sequence length="55" mass="6208">MSLDNIGKDDNIDEEALNQDENAHKYPEKTVQTFNGGDIGLRRVFAGQGIQRFKI</sequence>
<dbReference type="Proteomes" id="UP000053555">
    <property type="component" value="Unassembled WGS sequence"/>
</dbReference>
<feature type="region of interest" description="Disordered" evidence="1">
    <location>
        <begin position="1"/>
        <end position="28"/>
    </location>
</feature>
<accession>A0A0B2QJ15</accession>
<protein>
    <submittedName>
        <fullName evidence="2">Uncharacterized protein</fullName>
    </submittedName>
</protein>
<organism evidence="2">
    <name type="scientific">Glycine soja</name>
    <name type="common">Wild soybean</name>
    <dbReference type="NCBI Taxonomy" id="3848"/>
    <lineage>
        <taxon>Eukaryota</taxon>
        <taxon>Viridiplantae</taxon>
        <taxon>Streptophyta</taxon>
        <taxon>Embryophyta</taxon>
        <taxon>Tracheophyta</taxon>
        <taxon>Spermatophyta</taxon>
        <taxon>Magnoliopsida</taxon>
        <taxon>eudicotyledons</taxon>
        <taxon>Gunneridae</taxon>
        <taxon>Pentapetalae</taxon>
        <taxon>rosids</taxon>
        <taxon>fabids</taxon>
        <taxon>Fabales</taxon>
        <taxon>Fabaceae</taxon>
        <taxon>Papilionoideae</taxon>
        <taxon>50 kb inversion clade</taxon>
        <taxon>NPAAA clade</taxon>
        <taxon>indigoferoid/millettioid clade</taxon>
        <taxon>Phaseoleae</taxon>
        <taxon>Glycine</taxon>
        <taxon>Glycine subgen. Soja</taxon>
    </lineage>
</organism>
<dbReference type="EMBL" id="KN658617">
    <property type="protein sequence ID" value="KHN19903.1"/>
    <property type="molecule type" value="Genomic_DNA"/>
</dbReference>